<name>A0A0C5UYW5_9GAMM</name>
<dbReference type="GO" id="GO:0003677">
    <property type="term" value="F:DNA binding"/>
    <property type="evidence" value="ECO:0007669"/>
    <property type="project" value="UniProtKB-KW"/>
</dbReference>
<keyword evidence="4" id="KW-1185">Reference proteome</keyword>
<keyword evidence="3" id="KW-0238">DNA-binding</keyword>
<feature type="region of interest" description="Disordered" evidence="1">
    <location>
        <begin position="340"/>
        <end position="370"/>
    </location>
</feature>
<proteinExistence type="predicted"/>
<dbReference type="PATRIC" id="fig|1445510.3.peg.456"/>
<keyword evidence="3" id="KW-0418">Kinase</keyword>
<dbReference type="GO" id="GO:0004672">
    <property type="term" value="F:protein kinase activity"/>
    <property type="evidence" value="ECO:0007669"/>
    <property type="project" value="InterPro"/>
</dbReference>
<dbReference type="SUPFAM" id="SSF56112">
    <property type="entry name" value="Protein kinase-like (PK-like)"/>
    <property type="match status" value="1"/>
</dbReference>
<organism evidence="3 4">
    <name type="scientific">Gynuella sunshinyii YC6258</name>
    <dbReference type="NCBI Taxonomy" id="1445510"/>
    <lineage>
        <taxon>Bacteria</taxon>
        <taxon>Pseudomonadati</taxon>
        <taxon>Pseudomonadota</taxon>
        <taxon>Gammaproteobacteria</taxon>
        <taxon>Oceanospirillales</taxon>
        <taxon>Saccharospirillaceae</taxon>
        <taxon>Gynuella</taxon>
    </lineage>
</organism>
<dbReference type="Gene3D" id="1.10.510.10">
    <property type="entry name" value="Transferase(Phosphotransferase) domain 1"/>
    <property type="match status" value="1"/>
</dbReference>
<evidence type="ECO:0000313" key="4">
    <source>
        <dbReference type="Proteomes" id="UP000032266"/>
    </source>
</evidence>
<dbReference type="RefSeq" id="WP_044615565.1">
    <property type="nucleotide sequence ID" value="NZ_CP007142.1"/>
</dbReference>
<dbReference type="OrthoDB" id="9801841at2"/>
<dbReference type="KEGG" id="gsn:YC6258_00470"/>
<dbReference type="SMART" id="SM00220">
    <property type="entry name" value="S_TKc"/>
    <property type="match status" value="1"/>
</dbReference>
<dbReference type="GO" id="GO:0005524">
    <property type="term" value="F:ATP binding"/>
    <property type="evidence" value="ECO:0007669"/>
    <property type="project" value="InterPro"/>
</dbReference>
<dbReference type="InterPro" id="IPR011009">
    <property type="entry name" value="Kinase-like_dom_sf"/>
</dbReference>
<evidence type="ECO:0000313" key="3">
    <source>
        <dbReference type="EMBL" id="AJQ92520.1"/>
    </source>
</evidence>
<evidence type="ECO:0000259" key="2">
    <source>
        <dbReference type="PROSITE" id="PS50011"/>
    </source>
</evidence>
<feature type="domain" description="Protein kinase" evidence="2">
    <location>
        <begin position="18"/>
        <end position="318"/>
    </location>
</feature>
<dbReference type="InterPro" id="IPR000719">
    <property type="entry name" value="Prot_kinase_dom"/>
</dbReference>
<dbReference type="STRING" id="1445510.YC6258_00470"/>
<keyword evidence="3" id="KW-0808">Transferase</keyword>
<dbReference type="AlphaFoldDB" id="A0A0C5UYW5"/>
<dbReference type="SUPFAM" id="SSF82171">
    <property type="entry name" value="DPP6 N-terminal domain-like"/>
    <property type="match status" value="1"/>
</dbReference>
<gene>
    <name evidence="3" type="ORF">YC6258_00470</name>
</gene>
<dbReference type="EMBL" id="CP007142">
    <property type="protein sequence ID" value="AJQ92520.1"/>
    <property type="molecule type" value="Genomic_DNA"/>
</dbReference>
<sequence length="924" mass="102979">MSNTLYCHYPDGRKETIRHPAKPLNQGADGAIFASTDRRYALKIYHHPDKDPRREHKLWQMIEHTPPAQQGVTFAWPLAILKTHRGKFVGYLMPLLNFKHEVQLEQLLSARARQQSKLPESYLFRLNAAIELVRCVEALHRSGHAIIDFKPVNVMVNRRTAAISIVDCDGFFIRGSHDQFPGHQYTAGYIAPEAHNNKLPPDQLDQAQDLFALAVIVFQLLNNGIHPFQGVPKPGTKLPTDNQARISAALYPYGEQPHPRIGPSPWSLHRHFPVNLRGALESSLIGPKRHSAQQWLQLLETLREHISQCQKTADHYYWGEECPHCRQSAGQTQQLAATAKAAAQRKPRKPTIKTRPTRHTAAQPTPPPAPTATISTGFAWFMIVAVILVGIIFFNNDHSDDSRYPSPDDTADEVFKDSYSEMLIPASDLNFLILDPAKTTTETVAYTDDVVRMTYDDGQPDSIFYQLPEFSSASAIPYLKRKAISLNTTTTMISGAYDIGIRDFNDHNRMLGQNNNPKNNILMLSDWQYDEATATSYTYLCIRHNDGSGIGGALPICQHVLQSKTNGSARFEFTEQPDTDTSTAAQAGGWRYDLSNNGRYLAMASNRTLIVYKTNNPKQPLVQQLLPADQLQQSINRIIIDDSGEQIYLALTAPAKPNEAFSGTVLELQKTGQEYQISTDFSTLTDPNTLSGIDVAINADGTIMAIGEYTDSYLNTTDYTSLGSPVDVLEGFARISLWQRTSEGWQQISTVHELKSANVTINGEAFYTDKPPRELITVPQTISAYYFRASWFGGGQGSIQSHAAFNRHFQLSRDGKILMSGLTLNGQNNRQNSTMTVSTHLYGITGSDVALAAIAKLAVSRQYDQNYLLVDARMSKDAATIIFNTTTNVRSVSRQIQQTTRFDLFDLNSLSQPESVTTDGGSTY</sequence>
<dbReference type="Pfam" id="PF00069">
    <property type="entry name" value="Pkinase"/>
    <property type="match status" value="1"/>
</dbReference>
<accession>A0A0C5UYW5</accession>
<dbReference type="Proteomes" id="UP000032266">
    <property type="component" value="Chromosome"/>
</dbReference>
<reference evidence="3 4" key="1">
    <citation type="submission" date="2014-01" db="EMBL/GenBank/DDBJ databases">
        <title>Full genme sequencing of cellulolytic bacterium Gynuella sunshinyii YC6258T gen. nov., sp. nov.</title>
        <authorList>
            <person name="Khan H."/>
            <person name="Chung E.J."/>
            <person name="Chung Y.R."/>
        </authorList>
    </citation>
    <scope>NUCLEOTIDE SEQUENCE [LARGE SCALE GENOMIC DNA]</scope>
    <source>
        <strain evidence="3 4">YC6258</strain>
    </source>
</reference>
<evidence type="ECO:0000256" key="1">
    <source>
        <dbReference type="SAM" id="MobiDB-lite"/>
    </source>
</evidence>
<dbReference type="HOGENOM" id="CLU_315880_0_0_6"/>
<protein>
    <submittedName>
        <fullName evidence="3">Uncharacterized protein with protein kinase and helix-hairpin-helix DNA-binding domain</fullName>
    </submittedName>
</protein>
<dbReference type="PROSITE" id="PS50011">
    <property type="entry name" value="PROTEIN_KINASE_DOM"/>
    <property type="match status" value="1"/>
</dbReference>
<feature type="compositionally biased region" description="Basic residues" evidence="1">
    <location>
        <begin position="343"/>
        <end position="358"/>
    </location>
</feature>